<dbReference type="EMBL" id="CP117411">
    <property type="protein sequence ID" value="WCT72387.1"/>
    <property type="molecule type" value="Genomic_DNA"/>
</dbReference>
<sequence>MIRSLAAFALLATTLPSAALALPDRWSSGFNQGILEYSVGPFGPEASNLILSCKGSELDIAVAIGGVAPPSNSLITYKVGRLTETIRVGKDGWARFRNAYREPQIQRLWAAFRSGATATVIYPGGASHAFPLRDSGKVMSASVCAP</sequence>
<keyword evidence="3" id="KW-1185">Reference proteome</keyword>
<evidence type="ECO:0000313" key="2">
    <source>
        <dbReference type="EMBL" id="WCT72387.1"/>
    </source>
</evidence>
<dbReference type="RefSeq" id="WP_273686346.1">
    <property type="nucleotide sequence ID" value="NZ_CP117411.1"/>
</dbReference>
<feature type="signal peptide" evidence="1">
    <location>
        <begin position="1"/>
        <end position="21"/>
    </location>
</feature>
<name>A0ABY7TI34_9SPHN</name>
<dbReference type="Proteomes" id="UP001220395">
    <property type="component" value="Chromosome"/>
</dbReference>
<accession>A0ABY7TI34</accession>
<gene>
    <name evidence="2" type="ORF">PQ455_12145</name>
</gene>
<keyword evidence="1" id="KW-0732">Signal</keyword>
<feature type="chain" id="PRO_5045190177" evidence="1">
    <location>
        <begin position="22"/>
        <end position="146"/>
    </location>
</feature>
<evidence type="ECO:0000256" key="1">
    <source>
        <dbReference type="SAM" id="SignalP"/>
    </source>
</evidence>
<reference evidence="2 3" key="1">
    <citation type="submission" date="2023-02" db="EMBL/GenBank/DDBJ databases">
        <title>Genome sequence of Sphingomonas naphthae.</title>
        <authorList>
            <person name="Kim S."/>
            <person name="Heo J."/>
            <person name="Kwon S.-W."/>
        </authorList>
    </citation>
    <scope>NUCLEOTIDE SEQUENCE [LARGE SCALE GENOMIC DNA]</scope>
    <source>
        <strain evidence="2 3">KACC 18716</strain>
    </source>
</reference>
<organism evidence="2 3">
    <name type="scientific">Sphingomonas naphthae</name>
    <dbReference type="NCBI Taxonomy" id="1813468"/>
    <lineage>
        <taxon>Bacteria</taxon>
        <taxon>Pseudomonadati</taxon>
        <taxon>Pseudomonadota</taxon>
        <taxon>Alphaproteobacteria</taxon>
        <taxon>Sphingomonadales</taxon>
        <taxon>Sphingomonadaceae</taxon>
        <taxon>Sphingomonas</taxon>
    </lineage>
</organism>
<protein>
    <submittedName>
        <fullName evidence="2">Uncharacterized protein</fullName>
    </submittedName>
</protein>
<evidence type="ECO:0000313" key="3">
    <source>
        <dbReference type="Proteomes" id="UP001220395"/>
    </source>
</evidence>
<proteinExistence type="predicted"/>